<evidence type="ECO:0000313" key="2">
    <source>
        <dbReference type="EMBL" id="KAK3352807.1"/>
    </source>
</evidence>
<dbReference type="AlphaFoldDB" id="A0AAJ0MDW2"/>
<feature type="compositionally biased region" description="Low complexity" evidence="1">
    <location>
        <begin position="271"/>
        <end position="287"/>
    </location>
</feature>
<accession>A0AAJ0MDW2</accession>
<reference evidence="2" key="2">
    <citation type="submission" date="2023-06" db="EMBL/GenBank/DDBJ databases">
        <authorList>
            <consortium name="Lawrence Berkeley National Laboratory"/>
            <person name="Haridas S."/>
            <person name="Hensen N."/>
            <person name="Bonometti L."/>
            <person name="Westerberg I."/>
            <person name="Brannstrom I.O."/>
            <person name="Guillou S."/>
            <person name="Cros-Aarteil S."/>
            <person name="Calhoun S."/>
            <person name="Kuo A."/>
            <person name="Mondo S."/>
            <person name="Pangilinan J."/>
            <person name="Riley R."/>
            <person name="Labutti K."/>
            <person name="Andreopoulos B."/>
            <person name="Lipzen A."/>
            <person name="Chen C."/>
            <person name="Yanf M."/>
            <person name="Daum C."/>
            <person name="Ng V."/>
            <person name="Clum A."/>
            <person name="Steindorff A."/>
            <person name="Ohm R."/>
            <person name="Martin F."/>
            <person name="Silar P."/>
            <person name="Natvig D."/>
            <person name="Lalanne C."/>
            <person name="Gautier V."/>
            <person name="Ament-Velasquez S.L."/>
            <person name="Kruys A."/>
            <person name="Hutchinson M.I."/>
            <person name="Powell A.J."/>
            <person name="Barry K."/>
            <person name="Miller A.N."/>
            <person name="Grigoriev I.V."/>
            <person name="Debuchy R."/>
            <person name="Gladieux P."/>
            <person name="Thoren M.H."/>
            <person name="Johannesson H."/>
        </authorList>
    </citation>
    <scope>NUCLEOTIDE SEQUENCE</scope>
    <source>
        <strain evidence="2">CBS 955.72</strain>
    </source>
</reference>
<organism evidence="2 3">
    <name type="scientific">Lasiosphaeria hispida</name>
    <dbReference type="NCBI Taxonomy" id="260671"/>
    <lineage>
        <taxon>Eukaryota</taxon>
        <taxon>Fungi</taxon>
        <taxon>Dikarya</taxon>
        <taxon>Ascomycota</taxon>
        <taxon>Pezizomycotina</taxon>
        <taxon>Sordariomycetes</taxon>
        <taxon>Sordariomycetidae</taxon>
        <taxon>Sordariales</taxon>
        <taxon>Lasiosphaeriaceae</taxon>
        <taxon>Lasiosphaeria</taxon>
    </lineage>
</organism>
<feature type="compositionally biased region" description="Basic and acidic residues" evidence="1">
    <location>
        <begin position="85"/>
        <end position="94"/>
    </location>
</feature>
<proteinExistence type="predicted"/>
<evidence type="ECO:0000256" key="1">
    <source>
        <dbReference type="SAM" id="MobiDB-lite"/>
    </source>
</evidence>
<feature type="compositionally biased region" description="Basic and acidic residues" evidence="1">
    <location>
        <begin position="169"/>
        <end position="208"/>
    </location>
</feature>
<dbReference type="EMBL" id="JAUIQD010000004">
    <property type="protein sequence ID" value="KAK3352807.1"/>
    <property type="molecule type" value="Genomic_DNA"/>
</dbReference>
<protein>
    <submittedName>
        <fullName evidence="2">Uncharacterized protein</fullName>
    </submittedName>
</protein>
<comment type="caution">
    <text evidence="2">The sequence shown here is derived from an EMBL/GenBank/DDBJ whole genome shotgun (WGS) entry which is preliminary data.</text>
</comment>
<dbReference type="Proteomes" id="UP001275084">
    <property type="component" value="Unassembled WGS sequence"/>
</dbReference>
<feature type="region of interest" description="Disordered" evidence="1">
    <location>
        <begin position="60"/>
        <end position="214"/>
    </location>
</feature>
<gene>
    <name evidence="2" type="ORF">B0T25DRAFT_580652</name>
</gene>
<feature type="region of interest" description="Disordered" evidence="1">
    <location>
        <begin position="244"/>
        <end position="321"/>
    </location>
</feature>
<reference evidence="2" key="1">
    <citation type="journal article" date="2023" name="Mol. Phylogenet. Evol.">
        <title>Genome-scale phylogeny and comparative genomics of the fungal order Sordariales.</title>
        <authorList>
            <person name="Hensen N."/>
            <person name="Bonometti L."/>
            <person name="Westerberg I."/>
            <person name="Brannstrom I.O."/>
            <person name="Guillou S."/>
            <person name="Cros-Aarteil S."/>
            <person name="Calhoun S."/>
            <person name="Haridas S."/>
            <person name="Kuo A."/>
            <person name="Mondo S."/>
            <person name="Pangilinan J."/>
            <person name="Riley R."/>
            <person name="LaButti K."/>
            <person name="Andreopoulos B."/>
            <person name="Lipzen A."/>
            <person name="Chen C."/>
            <person name="Yan M."/>
            <person name="Daum C."/>
            <person name="Ng V."/>
            <person name="Clum A."/>
            <person name="Steindorff A."/>
            <person name="Ohm R.A."/>
            <person name="Martin F."/>
            <person name="Silar P."/>
            <person name="Natvig D.O."/>
            <person name="Lalanne C."/>
            <person name="Gautier V."/>
            <person name="Ament-Velasquez S.L."/>
            <person name="Kruys A."/>
            <person name="Hutchinson M.I."/>
            <person name="Powell A.J."/>
            <person name="Barry K."/>
            <person name="Miller A.N."/>
            <person name="Grigoriev I.V."/>
            <person name="Debuchy R."/>
            <person name="Gladieux P."/>
            <person name="Hiltunen Thoren M."/>
            <person name="Johannesson H."/>
        </authorList>
    </citation>
    <scope>NUCLEOTIDE SEQUENCE</scope>
    <source>
        <strain evidence="2">CBS 955.72</strain>
    </source>
</reference>
<evidence type="ECO:0000313" key="3">
    <source>
        <dbReference type="Proteomes" id="UP001275084"/>
    </source>
</evidence>
<feature type="compositionally biased region" description="Low complexity" evidence="1">
    <location>
        <begin position="74"/>
        <end position="84"/>
    </location>
</feature>
<sequence length="321" mass="32427">MAAEVDKAHNIRQDKAIVCGTLRAAKSTALELSPLPHLLSQSTPCANLLTASLGQHLVTQQEQPATTAAPVLNPAPEESAAVESPEAKPAKATEETSPAAAVDSLNPGGAEAKAAPLSTPIPNGEREVEVPKETLSTAGSAKPTESGPVPAELSSAVPAPPVDAPAGNADKDAVASPEKPAEVAAEKPAEKAIEEVSKAAAEEPKQAEETPLTEAPAVVARVAANEEVSKDVEVKEPAVEAAPVVTGGKRKAEKALGTNGDVGSKKAKIETATAPAAPPTANGNAPARKASRPKKEKKTVVAAPSAGRTARKTRSQGPVEV</sequence>
<name>A0AAJ0MDW2_9PEZI</name>
<keyword evidence="3" id="KW-1185">Reference proteome</keyword>